<feature type="region of interest" description="Disordered" evidence="1">
    <location>
        <begin position="232"/>
        <end position="254"/>
    </location>
</feature>
<dbReference type="Proteomes" id="UP000821866">
    <property type="component" value="Chromosome 1"/>
</dbReference>
<keyword evidence="3" id="KW-1185">Reference proteome</keyword>
<organism evidence="2 3">
    <name type="scientific">Rhipicephalus microplus</name>
    <name type="common">Cattle tick</name>
    <name type="synonym">Boophilus microplus</name>
    <dbReference type="NCBI Taxonomy" id="6941"/>
    <lineage>
        <taxon>Eukaryota</taxon>
        <taxon>Metazoa</taxon>
        <taxon>Ecdysozoa</taxon>
        <taxon>Arthropoda</taxon>
        <taxon>Chelicerata</taxon>
        <taxon>Arachnida</taxon>
        <taxon>Acari</taxon>
        <taxon>Parasitiformes</taxon>
        <taxon>Ixodida</taxon>
        <taxon>Ixodoidea</taxon>
        <taxon>Ixodidae</taxon>
        <taxon>Rhipicephalinae</taxon>
        <taxon>Rhipicephalus</taxon>
        <taxon>Boophilus</taxon>
    </lineage>
</organism>
<feature type="compositionally biased region" description="Low complexity" evidence="1">
    <location>
        <begin position="232"/>
        <end position="247"/>
    </location>
</feature>
<dbReference type="EMBL" id="JABSTU010000001">
    <property type="protein sequence ID" value="KAH8038399.1"/>
    <property type="molecule type" value="Genomic_DNA"/>
</dbReference>
<dbReference type="AlphaFoldDB" id="A0A9J6EW34"/>
<name>A0A9J6EW34_RHIMP</name>
<accession>A0A9J6EW34</accession>
<reference evidence="2" key="2">
    <citation type="submission" date="2021-09" db="EMBL/GenBank/DDBJ databases">
        <authorList>
            <person name="Jia N."/>
            <person name="Wang J."/>
            <person name="Shi W."/>
            <person name="Du L."/>
            <person name="Sun Y."/>
            <person name="Zhan W."/>
            <person name="Jiang J."/>
            <person name="Wang Q."/>
            <person name="Zhang B."/>
            <person name="Ji P."/>
            <person name="Sakyi L.B."/>
            <person name="Cui X."/>
            <person name="Yuan T."/>
            <person name="Jiang B."/>
            <person name="Yang W."/>
            <person name="Lam T.T.-Y."/>
            <person name="Chang Q."/>
            <person name="Ding S."/>
            <person name="Wang X."/>
            <person name="Zhu J."/>
            <person name="Ruan X."/>
            <person name="Zhao L."/>
            <person name="Wei J."/>
            <person name="Que T."/>
            <person name="Du C."/>
            <person name="Cheng J."/>
            <person name="Dai P."/>
            <person name="Han X."/>
            <person name="Huang E."/>
            <person name="Gao Y."/>
            <person name="Liu J."/>
            <person name="Shao H."/>
            <person name="Ye R."/>
            <person name="Li L."/>
            <person name="Wei W."/>
            <person name="Wang X."/>
            <person name="Wang C."/>
            <person name="Huo Q."/>
            <person name="Li W."/>
            <person name="Guo W."/>
            <person name="Chen H."/>
            <person name="Chen S."/>
            <person name="Zhou L."/>
            <person name="Zhou L."/>
            <person name="Ni X."/>
            <person name="Tian J."/>
            <person name="Zhou Y."/>
            <person name="Sheng Y."/>
            <person name="Liu T."/>
            <person name="Pan Y."/>
            <person name="Xia L."/>
            <person name="Li J."/>
            <person name="Zhao F."/>
            <person name="Cao W."/>
        </authorList>
    </citation>
    <scope>NUCLEOTIDE SEQUENCE</scope>
    <source>
        <strain evidence="2">Rmic-2018</strain>
        <tissue evidence="2">Larvae</tissue>
    </source>
</reference>
<evidence type="ECO:0000313" key="3">
    <source>
        <dbReference type="Proteomes" id="UP000821866"/>
    </source>
</evidence>
<feature type="compositionally biased region" description="Gly residues" evidence="1">
    <location>
        <begin position="110"/>
        <end position="148"/>
    </location>
</feature>
<evidence type="ECO:0000256" key="1">
    <source>
        <dbReference type="SAM" id="MobiDB-lite"/>
    </source>
</evidence>
<feature type="region of interest" description="Disordered" evidence="1">
    <location>
        <begin position="95"/>
        <end position="202"/>
    </location>
</feature>
<protein>
    <submittedName>
        <fullName evidence="2">Uncharacterized protein</fullName>
    </submittedName>
</protein>
<evidence type="ECO:0000313" key="2">
    <source>
        <dbReference type="EMBL" id="KAH8038399.1"/>
    </source>
</evidence>
<proteinExistence type="predicted"/>
<comment type="caution">
    <text evidence="2">The sequence shown here is derived from an EMBL/GenBank/DDBJ whole genome shotgun (WGS) entry which is preliminary data.</text>
</comment>
<sequence length="254" mass="25549">MRAESVCPYLRVDRRSQHAARSAAIDNAVVLEEEEDEMIERRCIGAGLYGRLVLPEPFRVVGYIPAASVCLAAELFPVIPIVWCAELCGYAPQKTDSKKAPQANMPPNGGVMGGPPQQGGVAPPGGAAGGGGPGGVVPTGAGGAGAGGQAPTDPMMALRSMATQGGATAGGGGPPVQAAPGQLMDGSQQSQGGPGLNPLAMQQPRCVPRGNVKTLPDRRLAGLLEGPELVTKAGAAQGSGPAQQKGSRFSTIIE</sequence>
<gene>
    <name evidence="2" type="ORF">HPB51_001513</name>
</gene>
<reference evidence="2" key="1">
    <citation type="journal article" date="2020" name="Cell">
        <title>Large-Scale Comparative Analyses of Tick Genomes Elucidate Their Genetic Diversity and Vector Capacities.</title>
        <authorList>
            <consortium name="Tick Genome and Microbiome Consortium (TIGMIC)"/>
            <person name="Jia N."/>
            <person name="Wang J."/>
            <person name="Shi W."/>
            <person name="Du L."/>
            <person name="Sun Y."/>
            <person name="Zhan W."/>
            <person name="Jiang J.F."/>
            <person name="Wang Q."/>
            <person name="Zhang B."/>
            <person name="Ji P."/>
            <person name="Bell-Sakyi L."/>
            <person name="Cui X.M."/>
            <person name="Yuan T.T."/>
            <person name="Jiang B.G."/>
            <person name="Yang W.F."/>
            <person name="Lam T.T."/>
            <person name="Chang Q.C."/>
            <person name="Ding S.J."/>
            <person name="Wang X.J."/>
            <person name="Zhu J.G."/>
            <person name="Ruan X.D."/>
            <person name="Zhao L."/>
            <person name="Wei J.T."/>
            <person name="Ye R.Z."/>
            <person name="Que T.C."/>
            <person name="Du C.H."/>
            <person name="Zhou Y.H."/>
            <person name="Cheng J.X."/>
            <person name="Dai P.F."/>
            <person name="Guo W.B."/>
            <person name="Han X.H."/>
            <person name="Huang E.J."/>
            <person name="Li L.F."/>
            <person name="Wei W."/>
            <person name="Gao Y.C."/>
            <person name="Liu J.Z."/>
            <person name="Shao H.Z."/>
            <person name="Wang X."/>
            <person name="Wang C.C."/>
            <person name="Yang T.C."/>
            <person name="Huo Q.B."/>
            <person name="Li W."/>
            <person name="Chen H.Y."/>
            <person name="Chen S.E."/>
            <person name="Zhou L.G."/>
            <person name="Ni X.B."/>
            <person name="Tian J.H."/>
            <person name="Sheng Y."/>
            <person name="Liu T."/>
            <person name="Pan Y.S."/>
            <person name="Xia L.Y."/>
            <person name="Li J."/>
            <person name="Zhao F."/>
            <person name="Cao W.C."/>
        </authorList>
    </citation>
    <scope>NUCLEOTIDE SEQUENCE</scope>
    <source>
        <strain evidence="2">Rmic-2018</strain>
    </source>
</reference>